<dbReference type="Proteomes" id="UP000789901">
    <property type="component" value="Unassembled WGS sequence"/>
</dbReference>
<reference evidence="1 2" key="1">
    <citation type="submission" date="2021-06" db="EMBL/GenBank/DDBJ databases">
        <authorList>
            <person name="Kallberg Y."/>
            <person name="Tangrot J."/>
            <person name="Rosling A."/>
        </authorList>
    </citation>
    <scope>NUCLEOTIDE SEQUENCE [LARGE SCALE GENOMIC DNA]</scope>
    <source>
        <strain evidence="1 2">120-4 pot B 10/14</strain>
    </source>
</reference>
<accession>A0ABN7X7Q6</accession>
<comment type="caution">
    <text evidence="1">The sequence shown here is derived from an EMBL/GenBank/DDBJ whole genome shotgun (WGS) entry which is preliminary data.</text>
</comment>
<dbReference type="EMBL" id="CAJVQB010096572">
    <property type="protein sequence ID" value="CAG8849512.1"/>
    <property type="molecule type" value="Genomic_DNA"/>
</dbReference>
<evidence type="ECO:0000313" key="1">
    <source>
        <dbReference type="EMBL" id="CAG8849512.1"/>
    </source>
</evidence>
<protein>
    <submittedName>
        <fullName evidence="1">17815_t:CDS:1</fullName>
    </submittedName>
</protein>
<feature type="non-terminal residue" evidence="1">
    <location>
        <position position="173"/>
    </location>
</feature>
<keyword evidence="2" id="KW-1185">Reference proteome</keyword>
<gene>
    <name evidence="1" type="ORF">GMARGA_LOCUS39753</name>
</gene>
<name>A0ABN7X7Q6_GIGMA</name>
<feature type="non-terminal residue" evidence="1">
    <location>
        <position position="1"/>
    </location>
</feature>
<sequence length="173" mass="18959">ELEEYSPSFVNFKFNKLKPGFTNSEIPNFGSISCELFSLVDLEFLGYELGSDSDESAWFRDVLSGTMNSGYNTILPSAKRFMFCLVSSGAMSFRLKDISSNAMSFGSQNVLFGAISFGSQDVSSGVVSSGSNIARVEKFLPTSANNNISTKLNIISVKFRKDLDTVDKSIIPY</sequence>
<proteinExistence type="predicted"/>
<organism evidence="1 2">
    <name type="scientific">Gigaspora margarita</name>
    <dbReference type="NCBI Taxonomy" id="4874"/>
    <lineage>
        <taxon>Eukaryota</taxon>
        <taxon>Fungi</taxon>
        <taxon>Fungi incertae sedis</taxon>
        <taxon>Mucoromycota</taxon>
        <taxon>Glomeromycotina</taxon>
        <taxon>Glomeromycetes</taxon>
        <taxon>Diversisporales</taxon>
        <taxon>Gigasporaceae</taxon>
        <taxon>Gigaspora</taxon>
    </lineage>
</organism>
<evidence type="ECO:0000313" key="2">
    <source>
        <dbReference type="Proteomes" id="UP000789901"/>
    </source>
</evidence>